<comment type="caution">
    <text evidence="1">The sequence shown here is derived from an EMBL/GenBank/DDBJ whole genome shotgun (WGS) entry which is preliminary data.</text>
</comment>
<name>A0A7J0D737_9ERIC</name>
<proteinExistence type="predicted"/>
<protein>
    <submittedName>
        <fullName evidence="1">Uncharacterized protein</fullName>
    </submittedName>
</protein>
<reference evidence="2" key="1">
    <citation type="submission" date="2019-07" db="EMBL/GenBank/DDBJ databases">
        <title>De Novo Assembly of kiwifruit Actinidia rufa.</title>
        <authorList>
            <person name="Sugita-Konishi S."/>
            <person name="Sato K."/>
            <person name="Mori E."/>
            <person name="Abe Y."/>
            <person name="Kisaki G."/>
            <person name="Hamano K."/>
            <person name="Suezawa K."/>
            <person name="Otani M."/>
            <person name="Fukuda T."/>
            <person name="Manabe T."/>
            <person name="Gomi K."/>
            <person name="Tabuchi M."/>
            <person name="Akimitsu K."/>
            <person name="Kataoka I."/>
        </authorList>
    </citation>
    <scope>NUCLEOTIDE SEQUENCE [LARGE SCALE GENOMIC DNA]</scope>
    <source>
        <strain evidence="2">cv. Fuchu</strain>
    </source>
</reference>
<evidence type="ECO:0000313" key="2">
    <source>
        <dbReference type="Proteomes" id="UP000585474"/>
    </source>
</evidence>
<sequence length="74" mass="7811">MSGYSLGIDWRTGPASQDRKSLLLWTKSAPHQLSAYPEPADPVAQAKASEPKIKVSDTRVAAVVDPAQAASFSG</sequence>
<organism evidence="1 2">
    <name type="scientific">Actinidia rufa</name>
    <dbReference type="NCBI Taxonomy" id="165716"/>
    <lineage>
        <taxon>Eukaryota</taxon>
        <taxon>Viridiplantae</taxon>
        <taxon>Streptophyta</taxon>
        <taxon>Embryophyta</taxon>
        <taxon>Tracheophyta</taxon>
        <taxon>Spermatophyta</taxon>
        <taxon>Magnoliopsida</taxon>
        <taxon>eudicotyledons</taxon>
        <taxon>Gunneridae</taxon>
        <taxon>Pentapetalae</taxon>
        <taxon>asterids</taxon>
        <taxon>Ericales</taxon>
        <taxon>Actinidiaceae</taxon>
        <taxon>Actinidia</taxon>
    </lineage>
</organism>
<dbReference type="AlphaFoldDB" id="A0A7J0D737"/>
<dbReference type="Proteomes" id="UP000585474">
    <property type="component" value="Unassembled WGS sequence"/>
</dbReference>
<dbReference type="EMBL" id="BJWL01000048">
    <property type="protein sequence ID" value="GFS28670.1"/>
    <property type="molecule type" value="Genomic_DNA"/>
</dbReference>
<evidence type="ECO:0000313" key="1">
    <source>
        <dbReference type="EMBL" id="GFS28670.1"/>
    </source>
</evidence>
<accession>A0A7J0D737</accession>
<keyword evidence="2" id="KW-1185">Reference proteome</keyword>
<gene>
    <name evidence="1" type="ORF">Acr_00g0003190</name>
</gene>